<dbReference type="InterPro" id="IPR002641">
    <property type="entry name" value="PNPLA_dom"/>
</dbReference>
<name>A0A1J5ST38_9ZZZZ</name>
<accession>A0A1J5ST38</accession>
<keyword evidence="3" id="KW-0443">Lipid metabolism</keyword>
<dbReference type="PROSITE" id="PS51635">
    <property type="entry name" value="PNPLA"/>
    <property type="match status" value="1"/>
</dbReference>
<dbReference type="GO" id="GO:0016787">
    <property type="term" value="F:hydrolase activity"/>
    <property type="evidence" value="ECO:0007669"/>
    <property type="project" value="UniProtKB-KW"/>
</dbReference>
<dbReference type="Pfam" id="PF01734">
    <property type="entry name" value="Patatin"/>
    <property type="match status" value="1"/>
</dbReference>
<gene>
    <name evidence="5" type="primary">rssA_7</name>
    <name evidence="5" type="ORF">GALL_131740</name>
</gene>
<dbReference type="Gene3D" id="3.40.1090.10">
    <property type="entry name" value="Cytosolic phospholipase A2 catalytic domain"/>
    <property type="match status" value="2"/>
</dbReference>
<dbReference type="PROSITE" id="PS51257">
    <property type="entry name" value="PROKAR_LIPOPROTEIN"/>
    <property type="match status" value="1"/>
</dbReference>
<evidence type="ECO:0000256" key="2">
    <source>
        <dbReference type="ARBA" id="ARBA00022963"/>
    </source>
</evidence>
<dbReference type="PANTHER" id="PTHR14226:SF76">
    <property type="entry name" value="NTE FAMILY PROTEIN RSSA"/>
    <property type="match status" value="1"/>
</dbReference>
<dbReference type="PANTHER" id="PTHR14226">
    <property type="entry name" value="NEUROPATHY TARGET ESTERASE/SWISS CHEESE D.MELANOGASTER"/>
    <property type="match status" value="1"/>
</dbReference>
<sequence length="308" mass="32281">MKINAFAVLLLLVTTACTSPKITPPPPVVERQPARIAIALGGGAARGFAHIGVIKALEAQGISADIVVGTSAGSVVGALYAAGLNGFQIQELSMNMNEDQVLDGSGMYQCVVETVISNKRGCIKGQALENYINRNVHGLPMEKLGKTFAAVATNLRTGEMVVFRSGNTGMAVRASSSVPVFFEPATINGQEYVDGGLVAPVPASVARSLGADFVIAVDISDRPQDRSTAGITDIMWQTFSIFGQTINRHEQSSADIVIRPATSGLPSTDVSGRNKAVLEGEKAVAAILPELKARLAKLNETRHVAGMP</sequence>
<reference evidence="5" key="1">
    <citation type="submission" date="2016-10" db="EMBL/GenBank/DDBJ databases">
        <title>Sequence of Gallionella enrichment culture.</title>
        <authorList>
            <person name="Poehlein A."/>
            <person name="Muehling M."/>
            <person name="Daniel R."/>
        </authorList>
    </citation>
    <scope>NUCLEOTIDE SEQUENCE</scope>
</reference>
<evidence type="ECO:0000256" key="1">
    <source>
        <dbReference type="ARBA" id="ARBA00022801"/>
    </source>
</evidence>
<organism evidence="5">
    <name type="scientific">mine drainage metagenome</name>
    <dbReference type="NCBI Taxonomy" id="410659"/>
    <lineage>
        <taxon>unclassified sequences</taxon>
        <taxon>metagenomes</taxon>
        <taxon>ecological metagenomes</taxon>
    </lineage>
</organism>
<dbReference type="InterPro" id="IPR016035">
    <property type="entry name" value="Acyl_Trfase/lysoPLipase"/>
</dbReference>
<dbReference type="CDD" id="cd07205">
    <property type="entry name" value="Pat_PNPLA6_PNPLA7_NTE1_like"/>
    <property type="match status" value="1"/>
</dbReference>
<protein>
    <submittedName>
        <fullName evidence="5">NTE family protein RssA</fullName>
    </submittedName>
</protein>
<dbReference type="InterPro" id="IPR050301">
    <property type="entry name" value="NTE"/>
</dbReference>
<dbReference type="EMBL" id="MLJW01000055">
    <property type="protein sequence ID" value="OIR04788.1"/>
    <property type="molecule type" value="Genomic_DNA"/>
</dbReference>
<dbReference type="SUPFAM" id="SSF52151">
    <property type="entry name" value="FabD/lysophospholipase-like"/>
    <property type="match status" value="1"/>
</dbReference>
<keyword evidence="1" id="KW-0378">Hydrolase</keyword>
<evidence type="ECO:0000259" key="4">
    <source>
        <dbReference type="PROSITE" id="PS51635"/>
    </source>
</evidence>
<proteinExistence type="predicted"/>
<keyword evidence="2" id="KW-0442">Lipid degradation</keyword>
<dbReference type="GO" id="GO:0016042">
    <property type="term" value="P:lipid catabolic process"/>
    <property type="evidence" value="ECO:0007669"/>
    <property type="project" value="UniProtKB-KW"/>
</dbReference>
<evidence type="ECO:0000313" key="5">
    <source>
        <dbReference type="EMBL" id="OIR04788.1"/>
    </source>
</evidence>
<evidence type="ECO:0000256" key="3">
    <source>
        <dbReference type="ARBA" id="ARBA00023098"/>
    </source>
</evidence>
<dbReference type="AlphaFoldDB" id="A0A1J5ST38"/>
<comment type="caution">
    <text evidence="5">The sequence shown here is derived from an EMBL/GenBank/DDBJ whole genome shotgun (WGS) entry which is preliminary data.</text>
</comment>
<feature type="domain" description="PNPLA" evidence="4">
    <location>
        <begin position="38"/>
        <end position="207"/>
    </location>
</feature>